<dbReference type="GO" id="GO:0003690">
    <property type="term" value="F:double-stranded DNA binding"/>
    <property type="evidence" value="ECO:0007669"/>
    <property type="project" value="InterPro"/>
</dbReference>
<accession>A0A2K9E1W7</accession>
<evidence type="ECO:0000256" key="1">
    <source>
        <dbReference type="SAM" id="Coils"/>
    </source>
</evidence>
<gene>
    <name evidence="2" type="ORF">HVS_09265</name>
</gene>
<dbReference type="Proteomes" id="UP000233534">
    <property type="component" value="Chromosome"/>
</dbReference>
<protein>
    <submittedName>
        <fullName evidence="2">Bacteriophage Mu Gam like protein</fullName>
    </submittedName>
</protein>
<dbReference type="RefSeq" id="WP_101301485.1">
    <property type="nucleotide sequence ID" value="NZ_CP025197.1"/>
</dbReference>
<evidence type="ECO:0000313" key="3">
    <source>
        <dbReference type="Proteomes" id="UP000233534"/>
    </source>
</evidence>
<dbReference type="GO" id="GO:0042262">
    <property type="term" value="P:DNA protection"/>
    <property type="evidence" value="ECO:0007669"/>
    <property type="project" value="InterPro"/>
</dbReference>
<reference evidence="2 3" key="1">
    <citation type="submission" date="2017-12" db="EMBL/GenBank/DDBJ databases">
        <title>Complete genome sequence of Herbivorax saccincola GGR1, a novel Cellulosome-producing hydrolytic bacterium in a thermophilic biogas plant, established by Illumina and Nanopore MinION sequencing.</title>
        <authorList>
            <person name="Pechtl A."/>
            <person name="Ruckert C."/>
            <person name="Koeck D.E."/>
            <person name="Maus I."/>
            <person name="Winkler A."/>
            <person name="Kalinowski J."/>
            <person name="Puhler A."/>
            <person name="Schwarz W.W."/>
            <person name="Zverlov V.V."/>
            <person name="Schluter A."/>
            <person name="Liebl W."/>
        </authorList>
    </citation>
    <scope>NUCLEOTIDE SEQUENCE [LARGE SCALE GENOMIC DNA]</scope>
    <source>
        <strain evidence="3">SR1</strain>
    </source>
</reference>
<keyword evidence="1" id="KW-0175">Coiled coil</keyword>
<dbReference type="AlphaFoldDB" id="A0A2K9E1W7"/>
<dbReference type="InterPro" id="IPR009951">
    <property type="entry name" value="Host-nuc_inhib_Gam"/>
</dbReference>
<keyword evidence="3" id="KW-1185">Reference proteome</keyword>
<dbReference type="Pfam" id="PF07352">
    <property type="entry name" value="Phage_Mu_Gam"/>
    <property type="match status" value="1"/>
</dbReference>
<dbReference type="SUPFAM" id="SSF161266">
    <property type="entry name" value="Gam-like"/>
    <property type="match status" value="1"/>
</dbReference>
<sequence length="182" mass="21736">MERNINLEMADDFIKENSDENNEFIIDNDEKAEWALKKIAEERKEAQRYIDVCRSMILEYEEKIRKEEERLNKKTSYLESKLQEYFLSVKHKSTKTQKVYKLPSGTLKLRYRQPEFKRDEEKLLSWLKENKMLDFINVKETPNWAELKKNVKISGNRAVAEDGQIVEGVEVIERPPVFEIDT</sequence>
<organism evidence="2 3">
    <name type="scientific">Acetivibrio saccincola</name>
    <dbReference type="NCBI Taxonomy" id="1677857"/>
    <lineage>
        <taxon>Bacteria</taxon>
        <taxon>Bacillati</taxon>
        <taxon>Bacillota</taxon>
        <taxon>Clostridia</taxon>
        <taxon>Eubacteriales</taxon>
        <taxon>Oscillospiraceae</taxon>
        <taxon>Acetivibrio</taxon>
    </lineage>
</organism>
<name>A0A2K9E1W7_9FIRM</name>
<evidence type="ECO:0000313" key="2">
    <source>
        <dbReference type="EMBL" id="AUG57757.1"/>
    </source>
</evidence>
<dbReference type="EMBL" id="CP025197">
    <property type="protein sequence ID" value="AUG57757.1"/>
    <property type="molecule type" value="Genomic_DNA"/>
</dbReference>
<proteinExistence type="predicted"/>
<dbReference type="KEGG" id="hsc:HVS_09265"/>
<feature type="coiled-coil region" evidence="1">
    <location>
        <begin position="50"/>
        <end position="77"/>
    </location>
</feature>